<dbReference type="EMBL" id="BKAJ01000068">
    <property type="protein sequence ID" value="GEP56624.1"/>
    <property type="molecule type" value="Genomic_DNA"/>
</dbReference>
<reference evidence="2 3" key="1">
    <citation type="submission" date="2019-07" db="EMBL/GenBank/DDBJ databases">
        <title>Whole genome shotgun sequence of Reyranella soli NBRC 108950.</title>
        <authorList>
            <person name="Hosoyama A."/>
            <person name="Uohara A."/>
            <person name="Ohji S."/>
            <person name="Ichikawa N."/>
        </authorList>
    </citation>
    <scope>NUCLEOTIDE SEQUENCE [LARGE SCALE GENOMIC DNA]</scope>
    <source>
        <strain evidence="2 3">NBRC 108950</strain>
    </source>
</reference>
<dbReference type="Pfam" id="PF14023">
    <property type="entry name" value="Bestrophin-like"/>
    <property type="match status" value="1"/>
</dbReference>
<gene>
    <name evidence="2" type="ORF">RSO01_37900</name>
</gene>
<evidence type="ECO:0000313" key="3">
    <source>
        <dbReference type="Proteomes" id="UP000321058"/>
    </source>
</evidence>
<evidence type="ECO:0008006" key="4">
    <source>
        <dbReference type="Google" id="ProtNLM"/>
    </source>
</evidence>
<proteinExistence type="predicted"/>
<keyword evidence="1" id="KW-0472">Membrane</keyword>
<keyword evidence="3" id="KW-1185">Reference proteome</keyword>
<dbReference type="InterPro" id="IPR025333">
    <property type="entry name" value="DUF4239"/>
</dbReference>
<keyword evidence="1" id="KW-1133">Transmembrane helix</keyword>
<dbReference type="Proteomes" id="UP000321058">
    <property type="component" value="Unassembled WGS sequence"/>
</dbReference>
<evidence type="ECO:0000256" key="1">
    <source>
        <dbReference type="SAM" id="Phobius"/>
    </source>
</evidence>
<sequence>MAVLSVGLFVLAFLCPLLGAAIGSAVRRRLPQHHLDRDVIDVIKLAMGLMATVVALTLGLLISSAPSHHAMIEGEYKKIMASIVDLDQYLLAYGPETQPLRTHERHVAAHTFKRRWLDEDFGPTGPPSEDGPNRFIDGQRQLAQLQPANEAQRWFQHQALQISVELANLHWLVVSQQTATAPLVPIFILIFFSAIAIFAGFSLYAPPNATLLAILVLPALAIAGATFLVVELNNPFSGLLKISSQGAHGLMQTFARSF</sequence>
<comment type="caution">
    <text evidence="2">The sequence shown here is derived from an EMBL/GenBank/DDBJ whole genome shotgun (WGS) entry which is preliminary data.</text>
</comment>
<organism evidence="2 3">
    <name type="scientific">Reyranella soli</name>
    <dbReference type="NCBI Taxonomy" id="1230389"/>
    <lineage>
        <taxon>Bacteria</taxon>
        <taxon>Pseudomonadati</taxon>
        <taxon>Pseudomonadota</taxon>
        <taxon>Alphaproteobacteria</taxon>
        <taxon>Hyphomicrobiales</taxon>
        <taxon>Reyranellaceae</taxon>
        <taxon>Reyranella</taxon>
    </lineage>
</organism>
<feature type="transmembrane region" description="Helical" evidence="1">
    <location>
        <begin position="183"/>
        <end position="205"/>
    </location>
</feature>
<accession>A0A512NCI0</accession>
<feature type="transmembrane region" description="Helical" evidence="1">
    <location>
        <begin position="43"/>
        <end position="62"/>
    </location>
</feature>
<evidence type="ECO:0000313" key="2">
    <source>
        <dbReference type="EMBL" id="GEP56624.1"/>
    </source>
</evidence>
<protein>
    <recommendedName>
        <fullName evidence="4">DUF4239 domain-containing protein</fullName>
    </recommendedName>
</protein>
<name>A0A512NCI0_9HYPH</name>
<dbReference type="AlphaFoldDB" id="A0A512NCI0"/>
<feature type="transmembrane region" description="Helical" evidence="1">
    <location>
        <begin position="211"/>
        <end position="230"/>
    </location>
</feature>
<keyword evidence="1" id="KW-0812">Transmembrane</keyword>